<reference evidence="1 2" key="1">
    <citation type="journal article" date="2015" name="Nat. Commun.">
        <title>Lucilia cuprina genome unlocks parasitic fly biology to underpin future interventions.</title>
        <authorList>
            <person name="Anstead C.A."/>
            <person name="Korhonen P.K."/>
            <person name="Young N.D."/>
            <person name="Hall R.S."/>
            <person name="Jex A.R."/>
            <person name="Murali S.C."/>
            <person name="Hughes D.S."/>
            <person name="Lee S.F."/>
            <person name="Perry T."/>
            <person name="Stroehlein A.J."/>
            <person name="Ansell B.R."/>
            <person name="Breugelmans B."/>
            <person name="Hofmann A."/>
            <person name="Qu J."/>
            <person name="Dugan S."/>
            <person name="Lee S.L."/>
            <person name="Chao H."/>
            <person name="Dinh H."/>
            <person name="Han Y."/>
            <person name="Doddapaneni H.V."/>
            <person name="Worley K.C."/>
            <person name="Muzny D.M."/>
            <person name="Ioannidis P."/>
            <person name="Waterhouse R.M."/>
            <person name="Zdobnov E.M."/>
            <person name="James P.J."/>
            <person name="Bagnall N.H."/>
            <person name="Kotze A.C."/>
            <person name="Gibbs R.A."/>
            <person name="Richards S."/>
            <person name="Batterham P."/>
            <person name="Gasser R.B."/>
        </authorList>
    </citation>
    <scope>NUCLEOTIDE SEQUENCE [LARGE SCALE GENOMIC DNA]</scope>
    <source>
        <strain evidence="1 2">LS</strain>
        <tissue evidence="1">Full body</tissue>
    </source>
</reference>
<dbReference type="Proteomes" id="UP000037069">
    <property type="component" value="Unassembled WGS sequence"/>
</dbReference>
<feature type="non-terminal residue" evidence="1">
    <location>
        <position position="1"/>
    </location>
</feature>
<protein>
    <submittedName>
        <fullName evidence="1">Uncharacterized protein</fullName>
    </submittedName>
</protein>
<sequence>LAKTSFQIFKEFSLLQSDNIETKVSFVQRVDYCILIIEKIRKIFKDYAPVFHTKIFQPSFRNSNIYIE</sequence>
<keyword evidence="2" id="KW-1185">Reference proteome</keyword>
<dbReference type="AlphaFoldDB" id="A0A0L0CEG8"/>
<name>A0A0L0CEG8_LUCCU</name>
<evidence type="ECO:0000313" key="1">
    <source>
        <dbReference type="EMBL" id="KNC30803.1"/>
    </source>
</evidence>
<dbReference type="EMBL" id="JRES01000493">
    <property type="protein sequence ID" value="KNC30803.1"/>
    <property type="molecule type" value="Genomic_DNA"/>
</dbReference>
<organism evidence="1 2">
    <name type="scientific">Lucilia cuprina</name>
    <name type="common">Green bottle fly</name>
    <name type="synonym">Australian sheep blowfly</name>
    <dbReference type="NCBI Taxonomy" id="7375"/>
    <lineage>
        <taxon>Eukaryota</taxon>
        <taxon>Metazoa</taxon>
        <taxon>Ecdysozoa</taxon>
        <taxon>Arthropoda</taxon>
        <taxon>Hexapoda</taxon>
        <taxon>Insecta</taxon>
        <taxon>Pterygota</taxon>
        <taxon>Neoptera</taxon>
        <taxon>Endopterygota</taxon>
        <taxon>Diptera</taxon>
        <taxon>Brachycera</taxon>
        <taxon>Muscomorpha</taxon>
        <taxon>Oestroidea</taxon>
        <taxon>Calliphoridae</taxon>
        <taxon>Luciliinae</taxon>
        <taxon>Lucilia</taxon>
    </lineage>
</organism>
<comment type="caution">
    <text evidence="1">The sequence shown here is derived from an EMBL/GenBank/DDBJ whole genome shotgun (WGS) entry which is preliminary data.</text>
</comment>
<accession>A0A0L0CEG8</accession>
<evidence type="ECO:0000313" key="2">
    <source>
        <dbReference type="Proteomes" id="UP000037069"/>
    </source>
</evidence>
<proteinExistence type="predicted"/>
<gene>
    <name evidence="1" type="ORF">FF38_01077</name>
</gene>